<dbReference type="Proteomes" id="UP000199286">
    <property type="component" value="Unassembled WGS sequence"/>
</dbReference>
<dbReference type="InterPro" id="IPR050595">
    <property type="entry name" value="Bact_response_regulator"/>
</dbReference>
<organism evidence="4 5">
    <name type="scientific">Citreimonas salinaria</name>
    <dbReference type="NCBI Taxonomy" id="321339"/>
    <lineage>
        <taxon>Bacteria</taxon>
        <taxon>Pseudomonadati</taxon>
        <taxon>Pseudomonadota</taxon>
        <taxon>Alphaproteobacteria</taxon>
        <taxon>Rhodobacterales</taxon>
        <taxon>Roseobacteraceae</taxon>
        <taxon>Citreimonas</taxon>
    </lineage>
</organism>
<dbReference type="AlphaFoldDB" id="A0A1H3GU08"/>
<dbReference type="SMART" id="SM00448">
    <property type="entry name" value="REC"/>
    <property type="match status" value="1"/>
</dbReference>
<name>A0A1H3GU08_9RHOB</name>
<dbReference type="PROSITE" id="PS50110">
    <property type="entry name" value="RESPONSE_REGULATORY"/>
    <property type="match status" value="1"/>
</dbReference>
<evidence type="ECO:0000313" key="4">
    <source>
        <dbReference type="EMBL" id="SDY06812.1"/>
    </source>
</evidence>
<evidence type="ECO:0000256" key="1">
    <source>
        <dbReference type="ARBA" id="ARBA00022553"/>
    </source>
</evidence>
<dbReference type="Pfam" id="PF00072">
    <property type="entry name" value="Response_reg"/>
    <property type="match status" value="1"/>
</dbReference>
<evidence type="ECO:0000313" key="5">
    <source>
        <dbReference type="Proteomes" id="UP000199286"/>
    </source>
</evidence>
<feature type="domain" description="Response regulatory" evidence="3">
    <location>
        <begin position="9"/>
        <end position="117"/>
    </location>
</feature>
<dbReference type="RefSeq" id="WP_177177818.1">
    <property type="nucleotide sequence ID" value="NZ_FNPF01000003.1"/>
</dbReference>
<protein>
    <submittedName>
        <fullName evidence="4">Response regulator receiver domain-containing protein</fullName>
    </submittedName>
</protein>
<accession>A0A1H3GU08</accession>
<dbReference type="EMBL" id="FNPF01000003">
    <property type="protein sequence ID" value="SDY06812.1"/>
    <property type="molecule type" value="Genomic_DNA"/>
</dbReference>
<dbReference type="InterPro" id="IPR001789">
    <property type="entry name" value="Sig_transdc_resp-reg_receiver"/>
</dbReference>
<sequence length="121" mass="13216">MVTELEGLRVLLVEDGMLVCMDIEDMLADLGCAVVGPASRVDQALELIRHQPVDMAVLDVNLGTECSYPIADRLTALGVPFLLSTGYADVAAEYRTHSRLQKPFSQQQFATALEALRHSGR</sequence>
<dbReference type="PANTHER" id="PTHR44591:SF24">
    <property type="entry name" value="PROTEIN-GLUTAMATE METHYLESTERASE_PROTEIN-GLUTAMINE GLUTAMINASE 1"/>
    <property type="match status" value="1"/>
</dbReference>
<feature type="modified residue" description="4-aspartylphosphate" evidence="2">
    <location>
        <position position="59"/>
    </location>
</feature>
<dbReference type="SUPFAM" id="SSF52172">
    <property type="entry name" value="CheY-like"/>
    <property type="match status" value="1"/>
</dbReference>
<keyword evidence="5" id="KW-1185">Reference proteome</keyword>
<keyword evidence="1 2" id="KW-0597">Phosphoprotein</keyword>
<evidence type="ECO:0000256" key="2">
    <source>
        <dbReference type="PROSITE-ProRule" id="PRU00169"/>
    </source>
</evidence>
<dbReference type="STRING" id="321339.SAMN05444340_10348"/>
<dbReference type="Gene3D" id="3.40.50.2300">
    <property type="match status" value="1"/>
</dbReference>
<dbReference type="GO" id="GO:0000160">
    <property type="term" value="P:phosphorelay signal transduction system"/>
    <property type="evidence" value="ECO:0007669"/>
    <property type="project" value="InterPro"/>
</dbReference>
<dbReference type="PANTHER" id="PTHR44591">
    <property type="entry name" value="STRESS RESPONSE REGULATOR PROTEIN 1"/>
    <property type="match status" value="1"/>
</dbReference>
<reference evidence="4 5" key="1">
    <citation type="submission" date="2016-10" db="EMBL/GenBank/DDBJ databases">
        <authorList>
            <person name="de Groot N.N."/>
        </authorList>
    </citation>
    <scope>NUCLEOTIDE SEQUENCE [LARGE SCALE GENOMIC DNA]</scope>
    <source>
        <strain evidence="4 5">DSM 26880</strain>
    </source>
</reference>
<gene>
    <name evidence="4" type="ORF">SAMN05444340_10348</name>
</gene>
<proteinExistence type="predicted"/>
<dbReference type="InterPro" id="IPR011006">
    <property type="entry name" value="CheY-like_superfamily"/>
</dbReference>
<evidence type="ECO:0000259" key="3">
    <source>
        <dbReference type="PROSITE" id="PS50110"/>
    </source>
</evidence>